<dbReference type="Proteomes" id="UP001152622">
    <property type="component" value="Chromosome 3"/>
</dbReference>
<sequence>MALECSLRRTLWEGWWGCGLSTPLDMVAAKEPLEDLLWQAAKDPLEHPRQHEAAKDPLERTVGLWPLAGPLDRVAELWPPAGPLGKAAGWLLPVAPLDRLAELWFPAGPLDREMGRAAARNPQNQVAEVRPLEMPRDRAAVVSGGTSGQSVGLAVASEYVASRCLGTEWQASCDLWRSLGTGQRTSCGLRLKIQTEQQSCSPRQDLWMGWWNGNLWQQFGTGQWGDCFSSHPGD</sequence>
<evidence type="ECO:0000313" key="1">
    <source>
        <dbReference type="EMBL" id="KAJ8369603.1"/>
    </source>
</evidence>
<reference evidence="1" key="1">
    <citation type="journal article" date="2023" name="Science">
        <title>Genome structures resolve the early diversification of teleost fishes.</title>
        <authorList>
            <person name="Parey E."/>
            <person name="Louis A."/>
            <person name="Montfort J."/>
            <person name="Bouchez O."/>
            <person name="Roques C."/>
            <person name="Iampietro C."/>
            <person name="Lluch J."/>
            <person name="Castinel A."/>
            <person name="Donnadieu C."/>
            <person name="Desvignes T."/>
            <person name="Floi Bucao C."/>
            <person name="Jouanno E."/>
            <person name="Wen M."/>
            <person name="Mejri S."/>
            <person name="Dirks R."/>
            <person name="Jansen H."/>
            <person name="Henkel C."/>
            <person name="Chen W.J."/>
            <person name="Zahm M."/>
            <person name="Cabau C."/>
            <person name="Klopp C."/>
            <person name="Thompson A.W."/>
            <person name="Robinson-Rechavi M."/>
            <person name="Braasch I."/>
            <person name="Lecointre G."/>
            <person name="Bobe J."/>
            <person name="Postlethwait J.H."/>
            <person name="Berthelot C."/>
            <person name="Roest Crollius H."/>
            <person name="Guiguen Y."/>
        </authorList>
    </citation>
    <scope>NUCLEOTIDE SEQUENCE</scope>
    <source>
        <strain evidence="1">WJC10195</strain>
    </source>
</reference>
<protein>
    <submittedName>
        <fullName evidence="1">Uncharacterized protein</fullName>
    </submittedName>
</protein>
<evidence type="ECO:0000313" key="2">
    <source>
        <dbReference type="Proteomes" id="UP001152622"/>
    </source>
</evidence>
<accession>A0A9Q1J707</accession>
<name>A0A9Q1J707_SYNKA</name>
<organism evidence="1 2">
    <name type="scientific">Synaphobranchus kaupii</name>
    <name type="common">Kaup's arrowtooth eel</name>
    <dbReference type="NCBI Taxonomy" id="118154"/>
    <lineage>
        <taxon>Eukaryota</taxon>
        <taxon>Metazoa</taxon>
        <taxon>Chordata</taxon>
        <taxon>Craniata</taxon>
        <taxon>Vertebrata</taxon>
        <taxon>Euteleostomi</taxon>
        <taxon>Actinopterygii</taxon>
        <taxon>Neopterygii</taxon>
        <taxon>Teleostei</taxon>
        <taxon>Anguilliformes</taxon>
        <taxon>Synaphobranchidae</taxon>
        <taxon>Synaphobranchus</taxon>
    </lineage>
</organism>
<dbReference type="AlphaFoldDB" id="A0A9Q1J707"/>
<dbReference type="EMBL" id="JAINUF010000003">
    <property type="protein sequence ID" value="KAJ8369603.1"/>
    <property type="molecule type" value="Genomic_DNA"/>
</dbReference>
<gene>
    <name evidence="1" type="ORF">SKAU_G00096310</name>
</gene>
<comment type="caution">
    <text evidence="1">The sequence shown here is derived from an EMBL/GenBank/DDBJ whole genome shotgun (WGS) entry which is preliminary data.</text>
</comment>
<proteinExistence type="predicted"/>
<keyword evidence="2" id="KW-1185">Reference proteome</keyword>